<gene>
    <name evidence="1" type="ORF">BXY75_2066</name>
</gene>
<evidence type="ECO:0000313" key="2">
    <source>
        <dbReference type="Proteomes" id="UP000271339"/>
    </source>
</evidence>
<keyword evidence="2" id="KW-1185">Reference proteome</keyword>
<accession>A0A3L9YDG0</accession>
<protein>
    <recommendedName>
        <fullName evidence="3">Phasin protein</fullName>
    </recommendedName>
</protein>
<evidence type="ECO:0000313" key="1">
    <source>
        <dbReference type="EMBL" id="RMA58691.1"/>
    </source>
</evidence>
<sequence>MTTKMNKAKTGKINSTMNTVLSFATKANDFALSTTEKVASKSIEFTEKCLGVSNSVVKQGLKITATQQDMVFDALETVKGKVVKPSKKKK</sequence>
<evidence type="ECO:0008006" key="3">
    <source>
        <dbReference type="Google" id="ProtNLM"/>
    </source>
</evidence>
<comment type="caution">
    <text evidence="1">The sequence shown here is derived from an EMBL/GenBank/DDBJ whole genome shotgun (WGS) entry which is preliminary data.</text>
</comment>
<dbReference type="Proteomes" id="UP000271339">
    <property type="component" value="Unassembled WGS sequence"/>
</dbReference>
<dbReference type="RefSeq" id="WP_121907638.1">
    <property type="nucleotide sequence ID" value="NZ_REFC01000013.1"/>
</dbReference>
<name>A0A3L9YDG0_9FLAO</name>
<organism evidence="1 2">
    <name type="scientific">Ulvibacter antarcticus</name>
    <dbReference type="NCBI Taxonomy" id="442714"/>
    <lineage>
        <taxon>Bacteria</taxon>
        <taxon>Pseudomonadati</taxon>
        <taxon>Bacteroidota</taxon>
        <taxon>Flavobacteriia</taxon>
        <taxon>Flavobacteriales</taxon>
        <taxon>Flavobacteriaceae</taxon>
        <taxon>Ulvibacter</taxon>
    </lineage>
</organism>
<proteinExistence type="predicted"/>
<dbReference type="AlphaFoldDB" id="A0A3L9YDG0"/>
<dbReference type="EMBL" id="REFC01000013">
    <property type="protein sequence ID" value="RMA58691.1"/>
    <property type="molecule type" value="Genomic_DNA"/>
</dbReference>
<reference evidence="1 2" key="1">
    <citation type="submission" date="2018-10" db="EMBL/GenBank/DDBJ databases">
        <title>Genomic Encyclopedia of Archaeal and Bacterial Type Strains, Phase II (KMG-II): from individual species to whole genera.</title>
        <authorList>
            <person name="Goeker M."/>
        </authorList>
    </citation>
    <scope>NUCLEOTIDE SEQUENCE [LARGE SCALE GENOMIC DNA]</scope>
    <source>
        <strain evidence="1 2">DSM 23424</strain>
    </source>
</reference>